<proteinExistence type="predicted"/>
<evidence type="ECO:0000313" key="1">
    <source>
        <dbReference type="EMBL" id="EJF54328.1"/>
    </source>
</evidence>
<name>J1I7C8_9BACT</name>
<dbReference type="HOGENOM" id="CLU_2604030_0_0_10"/>
<protein>
    <submittedName>
        <fullName evidence="1">Uncharacterized protein</fullName>
    </submittedName>
</protein>
<dbReference type="Proteomes" id="UP000005113">
    <property type="component" value="Unassembled WGS sequence"/>
</dbReference>
<dbReference type="EMBL" id="JH719942">
    <property type="protein sequence ID" value="EJF54328.1"/>
    <property type="molecule type" value="Genomic_DNA"/>
</dbReference>
<evidence type="ECO:0000313" key="2">
    <source>
        <dbReference type="Proteomes" id="UP000005113"/>
    </source>
</evidence>
<reference evidence="2" key="1">
    <citation type="journal article" date="2012" name="Stand. Genomic Sci.">
        <title>Permanent draft genome sequence of the gliding predator Saprospira grandis strain Sa g1 (= HR1).</title>
        <authorList>
            <person name="Mavromatis K."/>
            <person name="Chertkov O."/>
            <person name="Lapidus A."/>
            <person name="Nolan M."/>
            <person name="Lucas S."/>
            <person name="Tice H."/>
            <person name="Del Rio T.G."/>
            <person name="Cheng J.F."/>
            <person name="Han C."/>
            <person name="Tapia R."/>
            <person name="Bruce D."/>
            <person name="Goodwin L.A."/>
            <person name="Pitluck S."/>
            <person name="Huntemann M."/>
            <person name="Liolios K."/>
            <person name="Pagani I."/>
            <person name="Ivanova N."/>
            <person name="Mikhailova N."/>
            <person name="Pati A."/>
            <person name="Chen A."/>
            <person name="Palaniappan K."/>
            <person name="Land M."/>
            <person name="Brambilla E.M."/>
            <person name="Rohde M."/>
            <person name="Spring S."/>
            <person name="Goker M."/>
            <person name="Detter J.C."/>
            <person name="Bristow J."/>
            <person name="Eisen J.A."/>
            <person name="Markowitz V."/>
            <person name="Hugenholtz P."/>
            <person name="Kyrpides N.C."/>
            <person name="Klenk H.P."/>
            <person name="Woyke T."/>
        </authorList>
    </citation>
    <scope>NUCLEOTIDE SEQUENCE [LARGE SCALE GENOMIC DNA]</scope>
    <source>
        <strain evidence="2">DSM 2844</strain>
    </source>
</reference>
<accession>J1I7C8</accession>
<dbReference type="OrthoDB" id="9895765at2"/>
<gene>
    <name evidence="1" type="ORF">SapgrDRAFT_2672</name>
</gene>
<organism evidence="1 2">
    <name type="scientific">Saprospira grandis DSM 2844</name>
    <dbReference type="NCBI Taxonomy" id="694433"/>
    <lineage>
        <taxon>Bacteria</taxon>
        <taxon>Pseudomonadati</taxon>
        <taxon>Bacteroidota</taxon>
        <taxon>Saprospiria</taxon>
        <taxon>Saprospirales</taxon>
        <taxon>Saprospiraceae</taxon>
        <taxon>Saprospira</taxon>
    </lineage>
</organism>
<sequence>MAFIVQAVEGKENLLRLLLENLNLVASVEEQNKEDWAKELTAEQLDLLVKSQKELLQGEQVHSVDLRASSKAFFEAKKKQAND</sequence>
<dbReference type="AlphaFoldDB" id="J1I7C8"/>